<evidence type="ECO:0000313" key="2">
    <source>
        <dbReference type="Proteomes" id="UP000183287"/>
    </source>
</evidence>
<reference evidence="2" key="1">
    <citation type="submission" date="2016-10" db="EMBL/GenBank/DDBJ databases">
        <authorList>
            <person name="Varghese N."/>
            <person name="Submissions S."/>
        </authorList>
    </citation>
    <scope>NUCLEOTIDE SEQUENCE [LARGE SCALE GENOMIC DNA]</scope>
    <source>
        <strain evidence="2">Nm44</strain>
    </source>
</reference>
<gene>
    <name evidence="1" type="ORF">SAMN05421863_10598</name>
</gene>
<sequence>MAKEKLSCSRELASKVILAVLQIVKIQSWRDVMDAGKLSWIKQVSVNEYCFDLPRWGYLLLAIPVMDHGC</sequence>
<dbReference type="RefSeq" id="WP_074906643.1">
    <property type="nucleotide sequence ID" value="NZ_FOUB01000059.1"/>
</dbReference>
<evidence type="ECO:0000313" key="1">
    <source>
        <dbReference type="EMBL" id="SFM83713.1"/>
    </source>
</evidence>
<proteinExistence type="predicted"/>
<name>A0A1I4U4U9_9PROT</name>
<protein>
    <submittedName>
        <fullName evidence="1">Uncharacterized protein</fullName>
    </submittedName>
</protein>
<dbReference type="AlphaFoldDB" id="A0A1I4U4U9"/>
<dbReference type="OrthoDB" id="9899631at2"/>
<accession>A0A1I4U4U9</accession>
<dbReference type="Proteomes" id="UP000183287">
    <property type="component" value="Unassembled WGS sequence"/>
</dbReference>
<organism evidence="1 2">
    <name type="scientific">Nitrosomonas communis</name>
    <dbReference type="NCBI Taxonomy" id="44574"/>
    <lineage>
        <taxon>Bacteria</taxon>
        <taxon>Pseudomonadati</taxon>
        <taxon>Pseudomonadota</taxon>
        <taxon>Betaproteobacteria</taxon>
        <taxon>Nitrosomonadales</taxon>
        <taxon>Nitrosomonadaceae</taxon>
        <taxon>Nitrosomonas</taxon>
    </lineage>
</organism>
<dbReference type="EMBL" id="FOUB01000059">
    <property type="protein sequence ID" value="SFM83713.1"/>
    <property type="molecule type" value="Genomic_DNA"/>
</dbReference>
<keyword evidence="2" id="KW-1185">Reference proteome</keyword>